<dbReference type="Pfam" id="PF03466">
    <property type="entry name" value="LysR_substrate"/>
    <property type="match status" value="1"/>
</dbReference>
<sequence>MNLRALKYLIKLAELQHFSRAADACYVSQPTLSTQIRKLEEELGVQLVERAPRNVQLTPVGKDVVARARHVLRDVEQIYSVARRSRDPETGTLRLGLFPTLAPYLLPHVMPGIRQRFPRLRLELAEEKTADLLNKIDDGELDAGLIALPVGHDNLEHEVLFEEPFVMALPQNHPLASKDSIDVGDLDGAELLLLEDGHCLRDQALEVCAMANARERLDFHATSMETLRQMVAADVGVTLMPVMAVRPPIAQTQGIELRSFAKPAPHRTIALVWRRTSPLGELMRELATCFRALPDDLLAA</sequence>
<keyword evidence="8" id="KW-1185">Reference proteome</keyword>
<dbReference type="SUPFAM" id="SSF53850">
    <property type="entry name" value="Periplasmic binding protein-like II"/>
    <property type="match status" value="1"/>
</dbReference>
<comment type="similarity">
    <text evidence="1">Belongs to the LysR transcriptional regulatory family.</text>
</comment>
<evidence type="ECO:0000256" key="4">
    <source>
        <dbReference type="ARBA" id="ARBA00023159"/>
    </source>
</evidence>
<keyword evidence="4" id="KW-0010">Activator</keyword>
<dbReference type="RefSeq" id="WP_150864437.1">
    <property type="nucleotide sequence ID" value="NZ_VYXP01000006.1"/>
</dbReference>
<dbReference type="Pfam" id="PF00126">
    <property type="entry name" value="HTH_1"/>
    <property type="match status" value="1"/>
</dbReference>
<evidence type="ECO:0000259" key="6">
    <source>
        <dbReference type="PROSITE" id="PS50931"/>
    </source>
</evidence>
<dbReference type="InterPro" id="IPR005119">
    <property type="entry name" value="LysR_subst-bd"/>
</dbReference>
<dbReference type="PANTHER" id="PTHR30346">
    <property type="entry name" value="TRANSCRIPTIONAL DUAL REGULATOR HCAR-RELATED"/>
    <property type="match status" value="1"/>
</dbReference>
<evidence type="ECO:0000256" key="1">
    <source>
        <dbReference type="ARBA" id="ARBA00009437"/>
    </source>
</evidence>
<keyword evidence="5" id="KW-0804">Transcription</keyword>
<feature type="domain" description="HTH lysR-type" evidence="6">
    <location>
        <begin position="1"/>
        <end position="58"/>
    </location>
</feature>
<organism evidence="7 8">
    <name type="scientific">Marinihelvus fidelis</name>
    <dbReference type="NCBI Taxonomy" id="2613842"/>
    <lineage>
        <taxon>Bacteria</taxon>
        <taxon>Pseudomonadati</taxon>
        <taxon>Pseudomonadota</taxon>
        <taxon>Gammaproteobacteria</taxon>
        <taxon>Chromatiales</taxon>
        <taxon>Wenzhouxiangellaceae</taxon>
        <taxon>Marinihelvus</taxon>
    </lineage>
</organism>
<dbReference type="EMBL" id="VYXP01000006">
    <property type="protein sequence ID" value="KAA9130800.1"/>
    <property type="molecule type" value="Genomic_DNA"/>
</dbReference>
<evidence type="ECO:0000256" key="5">
    <source>
        <dbReference type="ARBA" id="ARBA00023163"/>
    </source>
</evidence>
<dbReference type="CDD" id="cd08411">
    <property type="entry name" value="PBP2_OxyR"/>
    <property type="match status" value="1"/>
</dbReference>
<dbReference type="PRINTS" id="PR00039">
    <property type="entry name" value="HTHLYSR"/>
</dbReference>
<dbReference type="FunFam" id="1.10.10.10:FF:000001">
    <property type="entry name" value="LysR family transcriptional regulator"/>
    <property type="match status" value="1"/>
</dbReference>
<dbReference type="Gene3D" id="1.10.10.10">
    <property type="entry name" value="Winged helix-like DNA-binding domain superfamily/Winged helix DNA-binding domain"/>
    <property type="match status" value="1"/>
</dbReference>
<name>A0A5N0T718_9GAMM</name>
<protein>
    <submittedName>
        <fullName evidence="7">LysR family transcriptional regulator</fullName>
    </submittedName>
</protein>
<proteinExistence type="inferred from homology"/>
<evidence type="ECO:0000313" key="7">
    <source>
        <dbReference type="EMBL" id="KAA9130800.1"/>
    </source>
</evidence>
<dbReference type="InterPro" id="IPR036388">
    <property type="entry name" value="WH-like_DNA-bd_sf"/>
</dbReference>
<comment type="caution">
    <text evidence="7">The sequence shown here is derived from an EMBL/GenBank/DDBJ whole genome shotgun (WGS) entry which is preliminary data.</text>
</comment>
<dbReference type="PROSITE" id="PS50931">
    <property type="entry name" value="HTH_LYSR"/>
    <property type="match status" value="1"/>
</dbReference>
<dbReference type="GO" id="GO:0032993">
    <property type="term" value="C:protein-DNA complex"/>
    <property type="evidence" value="ECO:0007669"/>
    <property type="project" value="TreeGrafter"/>
</dbReference>
<dbReference type="GO" id="GO:0003677">
    <property type="term" value="F:DNA binding"/>
    <property type="evidence" value="ECO:0007669"/>
    <property type="project" value="UniProtKB-KW"/>
</dbReference>
<dbReference type="Proteomes" id="UP000325372">
    <property type="component" value="Unassembled WGS sequence"/>
</dbReference>
<dbReference type="AlphaFoldDB" id="A0A5N0T718"/>
<dbReference type="PANTHER" id="PTHR30346:SF26">
    <property type="entry name" value="HYDROGEN PEROXIDE-INDUCIBLE GENES ACTIVATOR"/>
    <property type="match status" value="1"/>
</dbReference>
<dbReference type="GO" id="GO:0003700">
    <property type="term" value="F:DNA-binding transcription factor activity"/>
    <property type="evidence" value="ECO:0007669"/>
    <property type="project" value="InterPro"/>
</dbReference>
<dbReference type="SUPFAM" id="SSF46785">
    <property type="entry name" value="Winged helix' DNA-binding domain"/>
    <property type="match status" value="1"/>
</dbReference>
<keyword evidence="3" id="KW-0238">DNA-binding</keyword>
<keyword evidence="2" id="KW-0805">Transcription regulation</keyword>
<evidence type="ECO:0000256" key="3">
    <source>
        <dbReference type="ARBA" id="ARBA00023125"/>
    </source>
</evidence>
<dbReference type="Gene3D" id="3.40.190.10">
    <property type="entry name" value="Periplasmic binding protein-like II"/>
    <property type="match status" value="2"/>
</dbReference>
<dbReference type="InterPro" id="IPR000847">
    <property type="entry name" value="LysR_HTH_N"/>
</dbReference>
<gene>
    <name evidence="7" type="ORF">F3N42_10530</name>
</gene>
<reference evidence="7 8" key="1">
    <citation type="submission" date="2019-09" db="EMBL/GenBank/DDBJ databases">
        <title>Wenzhouxiangella sp. Genome sequencing and assembly.</title>
        <authorList>
            <person name="Zhang R."/>
        </authorList>
    </citation>
    <scope>NUCLEOTIDE SEQUENCE [LARGE SCALE GENOMIC DNA]</scope>
    <source>
        <strain evidence="7 8">W260</strain>
    </source>
</reference>
<accession>A0A5N0T718</accession>
<dbReference type="InterPro" id="IPR036390">
    <property type="entry name" value="WH_DNA-bd_sf"/>
</dbReference>
<evidence type="ECO:0000313" key="8">
    <source>
        <dbReference type="Proteomes" id="UP000325372"/>
    </source>
</evidence>
<evidence type="ECO:0000256" key="2">
    <source>
        <dbReference type="ARBA" id="ARBA00023015"/>
    </source>
</evidence>